<evidence type="ECO:0000313" key="8">
    <source>
        <dbReference type="Proteomes" id="UP000005273"/>
    </source>
</evidence>
<dbReference type="STRING" id="592015.HMPREF1705_04537"/>
<organism evidence="7 8">
    <name type="scientific">Acetomicrobium hydrogeniformans ATCC BAA-1850</name>
    <dbReference type="NCBI Taxonomy" id="592015"/>
    <lineage>
        <taxon>Bacteria</taxon>
        <taxon>Thermotogati</taxon>
        <taxon>Synergistota</taxon>
        <taxon>Synergistia</taxon>
        <taxon>Synergistales</taxon>
        <taxon>Acetomicrobiaceae</taxon>
        <taxon>Acetomicrobium</taxon>
    </lineage>
</organism>
<evidence type="ECO:0000256" key="6">
    <source>
        <dbReference type="SAM" id="Phobius"/>
    </source>
</evidence>
<feature type="transmembrane region" description="Helical" evidence="6">
    <location>
        <begin position="348"/>
        <end position="369"/>
    </location>
</feature>
<dbReference type="EMBL" id="ACJX03000001">
    <property type="protein sequence ID" value="KRT35269.1"/>
    <property type="molecule type" value="Genomic_DNA"/>
</dbReference>
<evidence type="ECO:0000256" key="3">
    <source>
        <dbReference type="ARBA" id="ARBA00022692"/>
    </source>
</evidence>
<evidence type="ECO:0000256" key="5">
    <source>
        <dbReference type="ARBA" id="ARBA00023136"/>
    </source>
</evidence>
<evidence type="ECO:0000256" key="4">
    <source>
        <dbReference type="ARBA" id="ARBA00022989"/>
    </source>
</evidence>
<dbReference type="PANTHER" id="PTHR21716:SF64">
    <property type="entry name" value="AI-2 TRANSPORT PROTEIN TQSA"/>
    <property type="match status" value="1"/>
</dbReference>
<dbReference type="GO" id="GO:0055085">
    <property type="term" value="P:transmembrane transport"/>
    <property type="evidence" value="ECO:0007669"/>
    <property type="project" value="TreeGrafter"/>
</dbReference>
<dbReference type="InterPro" id="IPR002549">
    <property type="entry name" value="AI-2E-like"/>
</dbReference>
<comment type="subcellular location">
    <subcellularLocation>
        <location evidence="1">Membrane</location>
        <topology evidence="1">Multi-pass membrane protein</topology>
    </subcellularLocation>
</comment>
<dbReference type="PANTHER" id="PTHR21716">
    <property type="entry name" value="TRANSMEMBRANE PROTEIN"/>
    <property type="match status" value="1"/>
</dbReference>
<accession>A0A0T5XC07</accession>
<protein>
    <recommendedName>
        <fullName evidence="9">AI-2E family transporter</fullName>
    </recommendedName>
</protein>
<feature type="transmembrane region" description="Helical" evidence="6">
    <location>
        <begin position="112"/>
        <end position="133"/>
    </location>
</feature>
<feature type="transmembrane region" description="Helical" evidence="6">
    <location>
        <begin position="51"/>
        <end position="76"/>
    </location>
</feature>
<feature type="transmembrane region" description="Helical" evidence="6">
    <location>
        <begin position="309"/>
        <end position="328"/>
    </location>
</feature>
<keyword evidence="8" id="KW-1185">Reference proteome</keyword>
<keyword evidence="4 6" id="KW-1133">Transmembrane helix</keyword>
<dbReference type="Pfam" id="PF01594">
    <property type="entry name" value="AI-2E_transport"/>
    <property type="match status" value="1"/>
</dbReference>
<reference evidence="8" key="1">
    <citation type="submission" date="2012-09" db="EMBL/GenBank/DDBJ databases">
        <authorList>
            <person name="Weinstock G."/>
            <person name="Sodergren E."/>
            <person name="Clifton S."/>
            <person name="Fulton L."/>
            <person name="Fulton B."/>
            <person name="Courtney L."/>
            <person name="Fronick C."/>
            <person name="Harrison M."/>
            <person name="Strong C."/>
            <person name="Farmer C."/>
            <person name="Delehaunty K."/>
            <person name="Markovic C."/>
            <person name="Hall O."/>
            <person name="Minx P."/>
            <person name="Tomlinson C."/>
            <person name="Mitreva M."/>
            <person name="Nelson J."/>
            <person name="Hou S."/>
            <person name="Wollam A."/>
            <person name="Pepin K.H."/>
            <person name="Johnson M."/>
            <person name="Bhonagiri V."/>
            <person name="Nash W.E."/>
            <person name="Suruliraj S."/>
            <person name="Warren W."/>
            <person name="Chinwalla A."/>
            <person name="Mardis E.R."/>
            <person name="Wilson R.K."/>
        </authorList>
    </citation>
    <scope>NUCLEOTIDE SEQUENCE [LARGE SCALE GENOMIC DNA]</scope>
    <source>
        <strain evidence="8">OS1</strain>
    </source>
</reference>
<feature type="transmembrane region" description="Helical" evidence="6">
    <location>
        <begin position="82"/>
        <end position="100"/>
    </location>
</feature>
<dbReference type="GO" id="GO:0016020">
    <property type="term" value="C:membrane"/>
    <property type="evidence" value="ECO:0007669"/>
    <property type="project" value="UniProtKB-SubCell"/>
</dbReference>
<evidence type="ECO:0008006" key="9">
    <source>
        <dbReference type="Google" id="ProtNLM"/>
    </source>
</evidence>
<comment type="caution">
    <text evidence="7">The sequence shown here is derived from an EMBL/GenBank/DDBJ whole genome shotgun (WGS) entry which is preliminary data.</text>
</comment>
<evidence type="ECO:0000256" key="1">
    <source>
        <dbReference type="ARBA" id="ARBA00004141"/>
    </source>
</evidence>
<keyword evidence="5 6" id="KW-0472">Membrane</keyword>
<feature type="transmembrane region" description="Helical" evidence="6">
    <location>
        <begin position="188"/>
        <end position="208"/>
    </location>
</feature>
<feature type="transmembrane region" description="Helical" evidence="6">
    <location>
        <begin position="281"/>
        <end position="302"/>
    </location>
</feature>
<name>A0A0T5XC07_9BACT</name>
<comment type="similarity">
    <text evidence="2">Belongs to the autoinducer-2 exporter (AI-2E) (TC 2.A.86) family.</text>
</comment>
<evidence type="ECO:0000256" key="2">
    <source>
        <dbReference type="ARBA" id="ARBA00009773"/>
    </source>
</evidence>
<sequence>MSFANNLQRTNKFPIVLTKVDYNNGVNAKEVSPMSEHDRHRPRKFGDRTFVINWYSFQTLLMLLSFLCIVAGGAVLRSARSVVMPLVIAWLLSFIFKPALLKLEKKKIPRGLAVSLILTLFFVICLLAFTLLYRRILPFVNAFPNYYGRLMKIIEEIGQKTDLPTDLLLEFDLGRRLAPLLFALPGKVITLISNFFLIVVFLVFILLGTPASTERLRRAFSLTTAERVQQIINSISYQIGRYLLTTVIISASTGVAVWIALSVIGVDFAVNWGVLAFVLNFIPYVGSLIASIPPILVALVQFYPDIKPAITTAIVLLVIQMSIGNFLAPKVVGDALNINPIVVLLSLLFWGWLWGGVGAVLAVPIAVVVKITCENVPILRPVAILMESRGTKK</sequence>
<feature type="transmembrane region" description="Helical" evidence="6">
    <location>
        <begin position="242"/>
        <end position="261"/>
    </location>
</feature>
<dbReference type="Proteomes" id="UP000005273">
    <property type="component" value="Unassembled WGS sequence"/>
</dbReference>
<dbReference type="AlphaFoldDB" id="A0A0T5XC07"/>
<keyword evidence="3 6" id="KW-0812">Transmembrane</keyword>
<gene>
    <name evidence="7" type="ORF">HMPREF1705_04537</name>
</gene>
<evidence type="ECO:0000313" key="7">
    <source>
        <dbReference type="EMBL" id="KRT35269.1"/>
    </source>
</evidence>
<dbReference type="eggNOG" id="COG0628">
    <property type="taxonomic scope" value="Bacteria"/>
</dbReference>
<proteinExistence type="inferred from homology"/>